<evidence type="ECO:0000256" key="1">
    <source>
        <dbReference type="SAM" id="Phobius"/>
    </source>
</evidence>
<feature type="transmembrane region" description="Helical" evidence="1">
    <location>
        <begin position="94"/>
        <end position="113"/>
    </location>
</feature>
<sequence>MTTTATSTLTDRYVAATLRRLPARQRTDIERELRASIADAIDERLESGADPTEAETAVLTELGDPDRLAAGYADRPPYLIGPALFVDYTRLLRTLLATVVPAATVGVALLRTVQGDTVTGVLGTALGTAITVAVHIAFWTTLAFAIVERVPSRRHPGGWRPGRWDPAALPEPPSRRIRYAELVSETAALVLFSSLILLSPVLSIERDADGRPVGVLSPWLWDTGVVYVFVAVAALSLGFSYAKYYLRWNLALGIIGTLVNLAAPAMLIWLATTDRMLNPAFVEAAGWSPEVPRWIGTGLVVLAVLTILHSIGEAAGQARRR</sequence>
<protein>
    <recommendedName>
        <fullName evidence="4">DUF1700 domain-containing protein</fullName>
    </recommendedName>
</protein>
<keyword evidence="1" id="KW-0812">Transmembrane</keyword>
<dbReference type="InterPro" id="IPR047928">
    <property type="entry name" value="Perm_prefix_1"/>
</dbReference>
<dbReference type="EMBL" id="BONW01000013">
    <property type="protein sequence ID" value="GIG88191.1"/>
    <property type="molecule type" value="Genomic_DNA"/>
</dbReference>
<dbReference type="Pfam" id="PF22564">
    <property type="entry name" value="HAAS"/>
    <property type="match status" value="1"/>
</dbReference>
<feature type="transmembrane region" description="Helical" evidence="1">
    <location>
        <begin position="182"/>
        <end position="204"/>
    </location>
</feature>
<name>A0ABQ4E0H1_9ACTN</name>
<feature type="transmembrane region" description="Helical" evidence="1">
    <location>
        <begin position="291"/>
        <end position="311"/>
    </location>
</feature>
<evidence type="ECO:0000313" key="3">
    <source>
        <dbReference type="Proteomes" id="UP000646749"/>
    </source>
</evidence>
<dbReference type="Proteomes" id="UP000646749">
    <property type="component" value="Unassembled WGS sequence"/>
</dbReference>
<keyword evidence="1" id="KW-0472">Membrane</keyword>
<evidence type="ECO:0000313" key="2">
    <source>
        <dbReference type="EMBL" id="GIG88191.1"/>
    </source>
</evidence>
<gene>
    <name evidence="2" type="ORF">Pen02_31270</name>
</gene>
<comment type="caution">
    <text evidence="2">The sequence shown here is derived from an EMBL/GenBank/DDBJ whole genome shotgun (WGS) entry which is preliminary data.</text>
</comment>
<keyword evidence="1" id="KW-1133">Transmembrane helix</keyword>
<organism evidence="2 3">
    <name type="scientific">Plantactinospora endophytica</name>
    <dbReference type="NCBI Taxonomy" id="673535"/>
    <lineage>
        <taxon>Bacteria</taxon>
        <taxon>Bacillati</taxon>
        <taxon>Actinomycetota</taxon>
        <taxon>Actinomycetes</taxon>
        <taxon>Micromonosporales</taxon>
        <taxon>Micromonosporaceae</taxon>
        <taxon>Plantactinospora</taxon>
    </lineage>
</organism>
<keyword evidence="3" id="KW-1185">Reference proteome</keyword>
<accession>A0ABQ4E0H1</accession>
<proteinExistence type="predicted"/>
<dbReference type="NCBIfam" id="NF038403">
    <property type="entry name" value="perm_prefix_1"/>
    <property type="match status" value="1"/>
</dbReference>
<dbReference type="RefSeq" id="WP_203866682.1">
    <property type="nucleotide sequence ID" value="NZ_BONW01000013.1"/>
</dbReference>
<feature type="transmembrane region" description="Helical" evidence="1">
    <location>
        <begin position="249"/>
        <end position="271"/>
    </location>
</feature>
<reference evidence="2 3" key="1">
    <citation type="submission" date="2021-01" db="EMBL/GenBank/DDBJ databases">
        <title>Whole genome shotgun sequence of Plantactinospora endophytica NBRC 110450.</title>
        <authorList>
            <person name="Komaki H."/>
            <person name="Tamura T."/>
        </authorList>
    </citation>
    <scope>NUCLEOTIDE SEQUENCE [LARGE SCALE GENOMIC DNA]</scope>
    <source>
        <strain evidence="2 3">NBRC 110450</strain>
    </source>
</reference>
<feature type="transmembrane region" description="Helical" evidence="1">
    <location>
        <begin position="224"/>
        <end position="242"/>
    </location>
</feature>
<evidence type="ECO:0008006" key="4">
    <source>
        <dbReference type="Google" id="ProtNLM"/>
    </source>
</evidence>
<feature type="transmembrane region" description="Helical" evidence="1">
    <location>
        <begin position="125"/>
        <end position="147"/>
    </location>
</feature>